<dbReference type="eggNOG" id="COG1418">
    <property type="taxonomic scope" value="Bacteria"/>
</dbReference>
<evidence type="ECO:0000259" key="1">
    <source>
        <dbReference type="SMART" id="SM00471"/>
    </source>
</evidence>
<dbReference type="PANTHER" id="PTHR33594:SF1">
    <property type="entry name" value="HD_PDEASE DOMAIN-CONTAINING PROTEIN"/>
    <property type="match status" value="1"/>
</dbReference>
<reference evidence="2 3" key="1">
    <citation type="journal article" date="2015" name="Genome Announc.">
        <title>Expanding the biotechnology potential of lactobacilli through comparative genomics of 213 strains and associated genera.</title>
        <authorList>
            <person name="Sun Z."/>
            <person name="Harris H.M."/>
            <person name="McCann A."/>
            <person name="Guo C."/>
            <person name="Argimon S."/>
            <person name="Zhang W."/>
            <person name="Yang X."/>
            <person name="Jeffery I.B."/>
            <person name="Cooney J.C."/>
            <person name="Kagawa T.F."/>
            <person name="Liu W."/>
            <person name="Song Y."/>
            <person name="Salvetti E."/>
            <person name="Wrobel A."/>
            <person name="Rasinkangas P."/>
            <person name="Parkhill J."/>
            <person name="Rea M.C."/>
            <person name="O'Sullivan O."/>
            <person name="Ritari J."/>
            <person name="Douillard F.P."/>
            <person name="Paul Ross R."/>
            <person name="Yang R."/>
            <person name="Briner A.E."/>
            <person name="Felis G.E."/>
            <person name="de Vos W.M."/>
            <person name="Barrangou R."/>
            <person name="Klaenhammer T.R."/>
            <person name="Caufield P.W."/>
            <person name="Cui Y."/>
            <person name="Zhang H."/>
            <person name="O'Toole P.W."/>
        </authorList>
    </citation>
    <scope>NUCLEOTIDE SEQUENCE [LARGE SCALE GENOMIC DNA]</scope>
    <source>
        <strain evidence="2 3">DSM 20605</strain>
    </source>
</reference>
<accession>A0A0R2C9X2</accession>
<dbReference type="PANTHER" id="PTHR33594">
    <property type="entry name" value="SUPERFAMILY HYDROLASE, PUTATIVE (AFU_ORTHOLOGUE AFUA_1G03035)-RELATED"/>
    <property type="match status" value="1"/>
</dbReference>
<dbReference type="RefSeq" id="WP_010581425.1">
    <property type="nucleotide sequence ID" value="NZ_AHYZ01000189.1"/>
</dbReference>
<feature type="domain" description="HD/PDEase" evidence="1">
    <location>
        <begin position="22"/>
        <end position="139"/>
    </location>
</feature>
<protein>
    <submittedName>
        <fullName evidence="2">HD superfamily hydrolase</fullName>
    </submittedName>
</protein>
<keyword evidence="3" id="KW-1185">Reference proteome</keyword>
<name>A0A0R2C9X2_9LACO</name>
<dbReference type="Gene3D" id="1.20.58.1910">
    <property type="match status" value="1"/>
</dbReference>
<evidence type="ECO:0000313" key="3">
    <source>
        <dbReference type="Proteomes" id="UP000051576"/>
    </source>
</evidence>
<dbReference type="SMART" id="SM00471">
    <property type="entry name" value="HDc"/>
    <property type="match status" value="1"/>
</dbReference>
<sequence>MNNSQILNQVRLFAQQKMQSDQTGHGFDHILRVVKNASYILEHENQPADPTITLAAAYLHDIADDKLVADPQQSEQQLQQFLTKIGFSAEQGEQILLITHNISFSKSLEKSLSLPFSGQIVQDADRLDAIGAIGIVRAVYYGGAHQETIYDPMIAPRREFSKAAYRDLTQETIINHFHEKLLKLAKMMNTATAKRLARHRQQFMLDFLAEFQAEWQGRK</sequence>
<dbReference type="GO" id="GO:0016787">
    <property type="term" value="F:hydrolase activity"/>
    <property type="evidence" value="ECO:0007669"/>
    <property type="project" value="UniProtKB-KW"/>
</dbReference>
<dbReference type="InterPro" id="IPR006674">
    <property type="entry name" value="HD_domain"/>
</dbReference>
<dbReference type="Pfam" id="PF01966">
    <property type="entry name" value="HD"/>
    <property type="match status" value="1"/>
</dbReference>
<organism evidence="2 3">
    <name type="scientific">Liquorilactobacillus vini DSM 20605</name>
    <dbReference type="NCBI Taxonomy" id="1133569"/>
    <lineage>
        <taxon>Bacteria</taxon>
        <taxon>Bacillati</taxon>
        <taxon>Bacillota</taxon>
        <taxon>Bacilli</taxon>
        <taxon>Lactobacillales</taxon>
        <taxon>Lactobacillaceae</taxon>
        <taxon>Liquorilactobacillus</taxon>
    </lineage>
</organism>
<dbReference type="PATRIC" id="fig|1133569.4.peg.1034"/>
<dbReference type="STRING" id="1133569.FD21_GL000926"/>
<evidence type="ECO:0000313" key="2">
    <source>
        <dbReference type="EMBL" id="KRM88671.1"/>
    </source>
</evidence>
<dbReference type="CDD" id="cd00077">
    <property type="entry name" value="HDc"/>
    <property type="match status" value="1"/>
</dbReference>
<dbReference type="SUPFAM" id="SSF109604">
    <property type="entry name" value="HD-domain/PDEase-like"/>
    <property type="match status" value="1"/>
</dbReference>
<dbReference type="Proteomes" id="UP000051576">
    <property type="component" value="Unassembled WGS sequence"/>
</dbReference>
<dbReference type="AlphaFoldDB" id="A0A0R2C9X2"/>
<gene>
    <name evidence="2" type="ORF">FD21_GL000926</name>
</gene>
<dbReference type="InterPro" id="IPR003607">
    <property type="entry name" value="HD/PDEase_dom"/>
</dbReference>
<keyword evidence="2" id="KW-0378">Hydrolase</keyword>
<comment type="caution">
    <text evidence="2">The sequence shown here is derived from an EMBL/GenBank/DDBJ whole genome shotgun (WGS) entry which is preliminary data.</text>
</comment>
<proteinExistence type="predicted"/>
<dbReference type="EMBL" id="AYYX01000025">
    <property type="protein sequence ID" value="KRM88671.1"/>
    <property type="molecule type" value="Genomic_DNA"/>
</dbReference>
<dbReference type="Gene3D" id="1.10.472.50">
    <property type="entry name" value="HD-domain/PDEase-like"/>
    <property type="match status" value="1"/>
</dbReference>